<organism evidence="2 3">
    <name type="scientific">Aldrovandia affinis</name>
    <dbReference type="NCBI Taxonomy" id="143900"/>
    <lineage>
        <taxon>Eukaryota</taxon>
        <taxon>Metazoa</taxon>
        <taxon>Chordata</taxon>
        <taxon>Craniata</taxon>
        <taxon>Vertebrata</taxon>
        <taxon>Euteleostomi</taxon>
        <taxon>Actinopterygii</taxon>
        <taxon>Neopterygii</taxon>
        <taxon>Teleostei</taxon>
        <taxon>Notacanthiformes</taxon>
        <taxon>Halosauridae</taxon>
        <taxon>Aldrovandia</taxon>
    </lineage>
</organism>
<dbReference type="EMBL" id="JAINUG010000062">
    <property type="protein sequence ID" value="KAJ8402724.1"/>
    <property type="molecule type" value="Genomic_DNA"/>
</dbReference>
<evidence type="ECO:0000313" key="3">
    <source>
        <dbReference type="Proteomes" id="UP001221898"/>
    </source>
</evidence>
<dbReference type="Proteomes" id="UP001221898">
    <property type="component" value="Unassembled WGS sequence"/>
</dbReference>
<reference evidence="2" key="1">
    <citation type="journal article" date="2023" name="Science">
        <title>Genome structures resolve the early diversification of teleost fishes.</title>
        <authorList>
            <person name="Parey E."/>
            <person name="Louis A."/>
            <person name="Montfort J."/>
            <person name="Bouchez O."/>
            <person name="Roques C."/>
            <person name="Iampietro C."/>
            <person name="Lluch J."/>
            <person name="Castinel A."/>
            <person name="Donnadieu C."/>
            <person name="Desvignes T."/>
            <person name="Floi Bucao C."/>
            <person name="Jouanno E."/>
            <person name="Wen M."/>
            <person name="Mejri S."/>
            <person name="Dirks R."/>
            <person name="Jansen H."/>
            <person name="Henkel C."/>
            <person name="Chen W.J."/>
            <person name="Zahm M."/>
            <person name="Cabau C."/>
            <person name="Klopp C."/>
            <person name="Thompson A.W."/>
            <person name="Robinson-Rechavi M."/>
            <person name="Braasch I."/>
            <person name="Lecointre G."/>
            <person name="Bobe J."/>
            <person name="Postlethwait J.H."/>
            <person name="Berthelot C."/>
            <person name="Roest Crollius H."/>
            <person name="Guiguen Y."/>
        </authorList>
    </citation>
    <scope>NUCLEOTIDE SEQUENCE</scope>
    <source>
        <strain evidence="2">NC1722</strain>
    </source>
</reference>
<protein>
    <submittedName>
        <fullName evidence="2">Uncharacterized protein</fullName>
    </submittedName>
</protein>
<evidence type="ECO:0000256" key="1">
    <source>
        <dbReference type="SAM" id="MobiDB-lite"/>
    </source>
</evidence>
<sequence>MAKVSCRPVRFGGEERKVEPHAVQQGSHGLPFTSPKETRQLGPTRKTLFPWQQALSPPTREGPQAIGAERGFHTEGVQSCSSHSGCGCRSRSDEPLEQDGGGGFFIGYEEFVLSKDLKPACLLQAERGISVSVDPENHLQPERRGLSRGLWQFVTAADPVHGRGPEPLRCVEPGRCRFGRASRLSKDGRLVIQFEESSWRFVTFSARHFFCVAGLKVEVPSTQLPEFTPRENSKPGGPGASQTAVAPVGARPALPLCVSIRIIQAHRKDQRYHDAFKDPPTDELPPPPPALSQGGPAVLREMDFRRIRLCNPSECPSSCFQPRGEGAIFTVLAFTPFFQPAFLKDTAPGDSSQLWGTGSVDRPAQHGWRPRAASP</sequence>
<proteinExistence type="predicted"/>
<keyword evidence="3" id="KW-1185">Reference proteome</keyword>
<dbReference type="AlphaFoldDB" id="A0AAD7SHJ0"/>
<feature type="region of interest" description="Disordered" evidence="1">
    <location>
        <begin position="1"/>
        <end position="40"/>
    </location>
</feature>
<feature type="region of interest" description="Disordered" evidence="1">
    <location>
        <begin position="348"/>
        <end position="375"/>
    </location>
</feature>
<name>A0AAD7SHJ0_9TELE</name>
<comment type="caution">
    <text evidence="2">The sequence shown here is derived from an EMBL/GenBank/DDBJ whole genome shotgun (WGS) entry which is preliminary data.</text>
</comment>
<evidence type="ECO:0000313" key="2">
    <source>
        <dbReference type="EMBL" id="KAJ8402724.1"/>
    </source>
</evidence>
<gene>
    <name evidence="2" type="ORF">AAFF_G00363960</name>
</gene>
<accession>A0AAD7SHJ0</accession>
<feature type="region of interest" description="Disordered" evidence="1">
    <location>
        <begin position="226"/>
        <end position="245"/>
    </location>
</feature>